<dbReference type="RefSeq" id="WP_036684983.1">
    <property type="nucleotide sequence ID" value="NZ_JNVM01000015.1"/>
</dbReference>
<feature type="transmembrane region" description="Helical" evidence="1">
    <location>
        <begin position="103"/>
        <end position="121"/>
    </location>
</feature>
<proteinExistence type="predicted"/>
<gene>
    <name evidence="2" type="ORF">ET33_07820</name>
</gene>
<dbReference type="AlphaFoldDB" id="A0A081P1R6"/>
<dbReference type="Proteomes" id="UP000028123">
    <property type="component" value="Unassembled WGS sequence"/>
</dbReference>
<evidence type="ECO:0000256" key="1">
    <source>
        <dbReference type="SAM" id="Phobius"/>
    </source>
</evidence>
<comment type="caution">
    <text evidence="2">The sequence shown here is derived from an EMBL/GenBank/DDBJ whole genome shotgun (WGS) entry which is preliminary data.</text>
</comment>
<reference evidence="2 3" key="1">
    <citation type="submission" date="2014-06" db="EMBL/GenBank/DDBJ databases">
        <title>Draft genome sequence of Paenibacillus sp. MSt1.</title>
        <authorList>
            <person name="Aw Y.K."/>
            <person name="Ong K.S."/>
            <person name="Gan H.M."/>
            <person name="Lee S.M."/>
        </authorList>
    </citation>
    <scope>NUCLEOTIDE SEQUENCE [LARGE SCALE GENOMIC DNA]</scope>
    <source>
        <strain evidence="2 3">MSt1</strain>
    </source>
</reference>
<feature type="transmembrane region" description="Helical" evidence="1">
    <location>
        <begin position="6"/>
        <end position="27"/>
    </location>
</feature>
<keyword evidence="1" id="KW-0812">Transmembrane</keyword>
<feature type="transmembrane region" description="Helical" evidence="1">
    <location>
        <begin position="127"/>
        <end position="148"/>
    </location>
</feature>
<dbReference type="OrthoDB" id="120091at2"/>
<organism evidence="2 3">
    <name type="scientific">Paenibacillus tyrfis</name>
    <dbReference type="NCBI Taxonomy" id="1501230"/>
    <lineage>
        <taxon>Bacteria</taxon>
        <taxon>Bacillati</taxon>
        <taxon>Bacillota</taxon>
        <taxon>Bacilli</taxon>
        <taxon>Bacillales</taxon>
        <taxon>Paenibacillaceae</taxon>
        <taxon>Paenibacillus</taxon>
    </lineage>
</organism>
<evidence type="ECO:0000313" key="2">
    <source>
        <dbReference type="EMBL" id="KEQ24639.1"/>
    </source>
</evidence>
<feature type="transmembrane region" description="Helical" evidence="1">
    <location>
        <begin position="64"/>
        <end position="83"/>
    </location>
</feature>
<sequence>MIHFGALHLQAVSGIGMAAMALLAIFVRSRASRKPVTPAKIVMPPIGMSTGFLMFVVPTFRIPALWALLALAAGLLLFSYPLIRSSKLELRGGEVYVNQSKSFMFVLLGLLVLRLALHSYIEQYISIPQTGALFFLLAFGMIVPWRAAMLLQYRKLRQAAA</sequence>
<dbReference type="InterPro" id="IPR058247">
    <property type="entry name" value="DUF1453"/>
</dbReference>
<evidence type="ECO:0000313" key="3">
    <source>
        <dbReference type="Proteomes" id="UP000028123"/>
    </source>
</evidence>
<dbReference type="Pfam" id="PF07301">
    <property type="entry name" value="DUF1453"/>
    <property type="match status" value="1"/>
</dbReference>
<dbReference type="PIRSF" id="PIRSF021441">
    <property type="entry name" value="DUF1453"/>
    <property type="match status" value="1"/>
</dbReference>
<name>A0A081P1R6_9BACL</name>
<protein>
    <submittedName>
        <fullName evidence="2">Membrane protein</fullName>
    </submittedName>
</protein>
<accession>A0A081P1R6</accession>
<dbReference type="PANTHER" id="PTHR39164:SF1">
    <property type="entry name" value="PROTEIN CCDC"/>
    <property type="match status" value="1"/>
</dbReference>
<keyword evidence="3" id="KW-1185">Reference proteome</keyword>
<feature type="transmembrane region" description="Helical" evidence="1">
    <location>
        <begin position="39"/>
        <end position="58"/>
    </location>
</feature>
<keyword evidence="1" id="KW-0472">Membrane</keyword>
<dbReference type="InterPro" id="IPR031306">
    <property type="entry name" value="CcdC"/>
</dbReference>
<dbReference type="EMBL" id="JNVM01000015">
    <property type="protein sequence ID" value="KEQ24639.1"/>
    <property type="molecule type" value="Genomic_DNA"/>
</dbReference>
<dbReference type="PANTHER" id="PTHR39164">
    <property type="entry name" value="PROTEIN CCDC"/>
    <property type="match status" value="1"/>
</dbReference>
<keyword evidence="1" id="KW-1133">Transmembrane helix</keyword>
<dbReference type="eggNOG" id="COG4846">
    <property type="taxonomic scope" value="Bacteria"/>
</dbReference>